<gene>
    <name evidence="1" type="ORF">GCM10010324_38680</name>
</gene>
<evidence type="ECO:0000313" key="1">
    <source>
        <dbReference type="EMBL" id="GGX89330.1"/>
    </source>
</evidence>
<keyword evidence="2" id="KW-1185">Reference proteome</keyword>
<comment type="caution">
    <text evidence="1">The sequence shown here is derived from an EMBL/GenBank/DDBJ whole genome shotgun (WGS) entry which is preliminary data.</text>
</comment>
<reference evidence="2" key="1">
    <citation type="journal article" date="2019" name="Int. J. Syst. Evol. Microbiol.">
        <title>The Global Catalogue of Microorganisms (GCM) 10K type strain sequencing project: providing services to taxonomists for standard genome sequencing and annotation.</title>
        <authorList>
            <consortium name="The Broad Institute Genomics Platform"/>
            <consortium name="The Broad Institute Genome Sequencing Center for Infectious Disease"/>
            <person name="Wu L."/>
            <person name="Ma J."/>
        </authorList>
    </citation>
    <scope>NUCLEOTIDE SEQUENCE [LARGE SCALE GENOMIC DNA]</scope>
    <source>
        <strain evidence="2">JCM 4586</strain>
    </source>
</reference>
<protein>
    <submittedName>
        <fullName evidence="1">Uncharacterized protein</fullName>
    </submittedName>
</protein>
<sequence>MHLDVPDTLQPDAGDRVVRSGVPPAAVPVPGKVHCVEPAYATKARISRLLPGLDTAEECGKSLIQTP</sequence>
<evidence type="ECO:0000313" key="2">
    <source>
        <dbReference type="Proteomes" id="UP000659223"/>
    </source>
</evidence>
<organism evidence="1 2">
    <name type="scientific">Streptomyces hiroshimensis</name>
    <dbReference type="NCBI Taxonomy" id="66424"/>
    <lineage>
        <taxon>Bacteria</taxon>
        <taxon>Bacillati</taxon>
        <taxon>Actinomycetota</taxon>
        <taxon>Actinomycetes</taxon>
        <taxon>Kitasatosporales</taxon>
        <taxon>Streptomycetaceae</taxon>
        <taxon>Streptomyces</taxon>
    </lineage>
</organism>
<proteinExistence type="predicted"/>
<accession>A0ABQ2YQQ2</accession>
<name>A0ABQ2YQQ2_9ACTN</name>
<dbReference type="Proteomes" id="UP000659223">
    <property type="component" value="Unassembled WGS sequence"/>
</dbReference>
<dbReference type="EMBL" id="BMUT01000008">
    <property type="protein sequence ID" value="GGX89330.1"/>
    <property type="molecule type" value="Genomic_DNA"/>
</dbReference>